<dbReference type="InterPro" id="IPR015797">
    <property type="entry name" value="NUDIX_hydrolase-like_dom_sf"/>
</dbReference>
<evidence type="ECO:0000259" key="2">
    <source>
        <dbReference type="PROSITE" id="PS51462"/>
    </source>
</evidence>
<dbReference type="AlphaFoldDB" id="A0A8T4L5F0"/>
<dbReference type="PROSITE" id="PS00893">
    <property type="entry name" value="NUDIX_BOX"/>
    <property type="match status" value="1"/>
</dbReference>
<protein>
    <submittedName>
        <fullName evidence="3">NUDIX hydrolase</fullName>
    </submittedName>
</protein>
<reference evidence="3" key="2">
    <citation type="submission" date="2021-05" db="EMBL/GenBank/DDBJ databases">
        <title>Protein family content uncovers lineage relationships and bacterial pathway maintenance mechanisms in DPANN archaea.</title>
        <authorList>
            <person name="Castelle C.J."/>
            <person name="Meheust R."/>
            <person name="Jaffe A.L."/>
            <person name="Seitz K."/>
            <person name="Gong X."/>
            <person name="Baker B.J."/>
            <person name="Banfield J.F."/>
        </authorList>
    </citation>
    <scope>NUCLEOTIDE SEQUENCE</scope>
    <source>
        <strain evidence="3">RIFCSPLOWO2_01_FULL_AR10_48_17</strain>
    </source>
</reference>
<dbReference type="SUPFAM" id="SSF55811">
    <property type="entry name" value="Nudix"/>
    <property type="match status" value="1"/>
</dbReference>
<evidence type="ECO:0000313" key="4">
    <source>
        <dbReference type="Proteomes" id="UP000675968"/>
    </source>
</evidence>
<evidence type="ECO:0000256" key="1">
    <source>
        <dbReference type="ARBA" id="ARBA00022801"/>
    </source>
</evidence>
<dbReference type="InterPro" id="IPR020084">
    <property type="entry name" value="NUDIX_hydrolase_CS"/>
</dbReference>
<dbReference type="InterPro" id="IPR000086">
    <property type="entry name" value="NUDIX_hydrolase_dom"/>
</dbReference>
<feature type="domain" description="Nudix hydrolase" evidence="2">
    <location>
        <begin position="24"/>
        <end position="157"/>
    </location>
</feature>
<organism evidence="3 4">
    <name type="scientific">Candidatus Iainarchaeum sp</name>
    <dbReference type="NCBI Taxonomy" id="3101447"/>
    <lineage>
        <taxon>Archaea</taxon>
        <taxon>Candidatus Iainarchaeota</taxon>
        <taxon>Candidatus Iainarchaeia</taxon>
        <taxon>Candidatus Iainarchaeales</taxon>
        <taxon>Candidatus Iainarchaeaceae</taxon>
        <taxon>Candidatus Iainarchaeum</taxon>
    </lineage>
</organism>
<sequence>MTSEQLYTDQLGHEHPIPDYLTPKKRVSCYAAIISNNKLLLVRQQWDHKLVFPGGKIDDEETVKDALFREVREEAGHELASFSTIPFYVKNNHFFELDHKDYFESTMQYYFGQITHAKNATPKDVNEIESIEWKPIEEIKEEQISQSQREAYVALKQHLKNK</sequence>
<gene>
    <name evidence="3" type="ORF">J4215_04190</name>
</gene>
<dbReference type="Gene3D" id="3.90.79.10">
    <property type="entry name" value="Nucleoside Triphosphate Pyrophosphohydrolase"/>
    <property type="match status" value="1"/>
</dbReference>
<name>A0A8T4L5F0_9ARCH</name>
<dbReference type="GO" id="GO:0000290">
    <property type="term" value="P:deadenylation-dependent decapping of nuclear-transcribed mRNA"/>
    <property type="evidence" value="ECO:0007669"/>
    <property type="project" value="TreeGrafter"/>
</dbReference>
<dbReference type="Pfam" id="PF00293">
    <property type="entry name" value="NUDIX"/>
    <property type="match status" value="1"/>
</dbReference>
<reference evidence="3" key="1">
    <citation type="submission" date="2021-03" db="EMBL/GenBank/DDBJ databases">
        <authorList>
            <person name="Jaffe A."/>
        </authorList>
    </citation>
    <scope>NUCLEOTIDE SEQUENCE</scope>
    <source>
        <strain evidence="3">RIFCSPLOWO2_01_FULL_AR10_48_17</strain>
    </source>
</reference>
<accession>A0A8T4L5F0</accession>
<dbReference type="EMBL" id="JAGVWC010000010">
    <property type="protein sequence ID" value="MBS3061754.1"/>
    <property type="molecule type" value="Genomic_DNA"/>
</dbReference>
<dbReference type="PROSITE" id="PS51462">
    <property type="entry name" value="NUDIX"/>
    <property type="match status" value="1"/>
</dbReference>
<comment type="caution">
    <text evidence="3">The sequence shown here is derived from an EMBL/GenBank/DDBJ whole genome shotgun (WGS) entry which is preliminary data.</text>
</comment>
<dbReference type="CDD" id="cd02883">
    <property type="entry name" value="NUDIX_Hydrolase"/>
    <property type="match status" value="1"/>
</dbReference>
<keyword evidence="1 3" id="KW-0378">Hydrolase</keyword>
<dbReference type="PANTHER" id="PTHR23114:SF17">
    <property type="entry name" value="M7GPPPN-MRNA HYDROLASE"/>
    <property type="match status" value="1"/>
</dbReference>
<dbReference type="GO" id="GO:0005737">
    <property type="term" value="C:cytoplasm"/>
    <property type="evidence" value="ECO:0007669"/>
    <property type="project" value="TreeGrafter"/>
</dbReference>
<evidence type="ECO:0000313" key="3">
    <source>
        <dbReference type="EMBL" id="MBS3061754.1"/>
    </source>
</evidence>
<dbReference type="Proteomes" id="UP000675968">
    <property type="component" value="Unassembled WGS sequence"/>
</dbReference>
<dbReference type="PANTHER" id="PTHR23114">
    <property type="entry name" value="M7GPPPN-MRNA HYDROLASE"/>
    <property type="match status" value="1"/>
</dbReference>
<dbReference type="GO" id="GO:0016787">
    <property type="term" value="F:hydrolase activity"/>
    <property type="evidence" value="ECO:0007669"/>
    <property type="project" value="UniProtKB-KW"/>
</dbReference>
<proteinExistence type="predicted"/>